<evidence type="ECO:0000313" key="2">
    <source>
        <dbReference type="EMBL" id="KDR96445.1"/>
    </source>
</evidence>
<organism evidence="2 3">
    <name type="scientific">Peptoclostridium litorale DSM 5388</name>
    <dbReference type="NCBI Taxonomy" id="1121324"/>
    <lineage>
        <taxon>Bacteria</taxon>
        <taxon>Bacillati</taxon>
        <taxon>Bacillota</taxon>
        <taxon>Clostridia</taxon>
        <taxon>Peptostreptococcales</taxon>
        <taxon>Peptoclostridiaceae</taxon>
        <taxon>Peptoclostridium</taxon>
    </lineage>
</organism>
<feature type="domain" description="AraC effector-binding" evidence="1">
    <location>
        <begin position="2"/>
        <end position="157"/>
    </location>
</feature>
<proteinExistence type="predicted"/>
<evidence type="ECO:0000313" key="3">
    <source>
        <dbReference type="Proteomes" id="UP000027946"/>
    </source>
</evidence>
<reference evidence="2 3" key="1">
    <citation type="submission" date="2014-03" db="EMBL/GenBank/DDBJ databases">
        <title>Genome sequence of Clostridium litorale W6, DSM 5388.</title>
        <authorList>
            <person name="Poehlein A."/>
            <person name="Jagirdar A."/>
            <person name="Khonsari B."/>
            <person name="Chibani C.M."/>
            <person name="Gutierrez Gutierrez D.A."/>
            <person name="Davydova E."/>
            <person name="Alghaithi H.S."/>
            <person name="Nair K.P."/>
            <person name="Dhamotharan K."/>
            <person name="Chandran L."/>
            <person name="G W."/>
            <person name="Daniel R."/>
        </authorList>
    </citation>
    <scope>NUCLEOTIDE SEQUENCE [LARGE SCALE GENOMIC DNA]</scope>
    <source>
        <strain evidence="2 3">W6</strain>
    </source>
</reference>
<dbReference type="InterPro" id="IPR029442">
    <property type="entry name" value="GyrI-like"/>
</dbReference>
<dbReference type="Gene3D" id="3.20.80.10">
    <property type="entry name" value="Regulatory factor, effector binding domain"/>
    <property type="match status" value="1"/>
</dbReference>
<comment type="caution">
    <text evidence="2">The sequence shown here is derived from an EMBL/GenBank/DDBJ whole genome shotgun (WGS) entry which is preliminary data.</text>
</comment>
<protein>
    <submittedName>
        <fullName evidence="2">Transcription activator effector binding</fullName>
    </submittedName>
</protein>
<dbReference type="InterPro" id="IPR050908">
    <property type="entry name" value="SmbC-like"/>
</dbReference>
<name>A0A069RJX7_PEPLI</name>
<evidence type="ECO:0000259" key="1">
    <source>
        <dbReference type="SMART" id="SM00871"/>
    </source>
</evidence>
<dbReference type="InterPro" id="IPR010499">
    <property type="entry name" value="AraC_E-bd"/>
</dbReference>
<dbReference type="EMBL" id="JJMM01000002">
    <property type="protein sequence ID" value="KDR96445.1"/>
    <property type="molecule type" value="Genomic_DNA"/>
</dbReference>
<dbReference type="SUPFAM" id="SSF55136">
    <property type="entry name" value="Probable bacterial effector-binding domain"/>
    <property type="match status" value="1"/>
</dbReference>
<keyword evidence="3" id="KW-1185">Reference proteome</keyword>
<dbReference type="OrthoDB" id="9773308at2"/>
<gene>
    <name evidence="2" type="ORF">CLIT_2c00510</name>
</gene>
<dbReference type="InterPro" id="IPR011256">
    <property type="entry name" value="Reg_factor_effector_dom_sf"/>
</dbReference>
<dbReference type="Pfam" id="PF06445">
    <property type="entry name" value="GyrI-like"/>
    <property type="match status" value="1"/>
</dbReference>
<dbReference type="RefSeq" id="WP_052635829.1">
    <property type="nucleotide sequence ID" value="NZ_FSRH01000001.1"/>
</dbReference>
<sequence>MSDVKIVEVKPQRVIGMRRRGFYPDMGEMFKELFTYVMKSQSVNIAAAPVFVCHETTEREWKEAMEKGNADIEICIPISGDIDETDDYKVYELEGGTMAMTIHEGPYEECTPAYERLFKWIYENGYSVTGFTREVYISDPAKVPPEELITQIYAPVGK</sequence>
<dbReference type="PANTHER" id="PTHR40055:SF1">
    <property type="entry name" value="TRANSCRIPTIONAL REGULATOR YGIV-RELATED"/>
    <property type="match status" value="1"/>
</dbReference>
<dbReference type="Proteomes" id="UP000027946">
    <property type="component" value="Unassembled WGS sequence"/>
</dbReference>
<dbReference type="PANTHER" id="PTHR40055">
    <property type="entry name" value="TRANSCRIPTIONAL REGULATOR YGIV-RELATED"/>
    <property type="match status" value="1"/>
</dbReference>
<dbReference type="STRING" id="1121324.CLIT_2c00510"/>
<accession>A0A069RJX7</accession>
<dbReference type="eggNOG" id="COG4978">
    <property type="taxonomic scope" value="Bacteria"/>
</dbReference>
<dbReference type="AlphaFoldDB" id="A0A069RJX7"/>
<dbReference type="SMART" id="SM00871">
    <property type="entry name" value="AraC_E_bind"/>
    <property type="match status" value="1"/>
</dbReference>